<sequence length="111" mass="12142">MNFQIILIALIAIAIGVAVGFLIVSLIALRRQREVVDSMVSTNTLIGRLAVVEVPFSSTEKGKVRLMIHGSIIDFTAITEESGFFNKGDRVLIVEARRNQVLVVSEDSLNS</sequence>
<reference evidence="2" key="1">
    <citation type="submission" date="2020-10" db="EMBL/GenBank/DDBJ databases">
        <authorList>
            <person name="Castelo-Branco R."/>
            <person name="Eusebio N."/>
            <person name="Adriana R."/>
            <person name="Vieira A."/>
            <person name="Brugerolle De Fraissinette N."/>
            <person name="Rezende De Castro R."/>
            <person name="Schneider M.P."/>
            <person name="Vasconcelos V."/>
            <person name="Leao P.N."/>
        </authorList>
    </citation>
    <scope>NUCLEOTIDE SEQUENCE</scope>
    <source>
        <strain evidence="2">LEGE 06105</strain>
    </source>
</reference>
<feature type="transmembrane region" description="Helical" evidence="1">
    <location>
        <begin position="6"/>
        <end position="29"/>
    </location>
</feature>
<organism evidence="2 3">
    <name type="scientific">Plectonema cf. radiosum LEGE 06105</name>
    <dbReference type="NCBI Taxonomy" id="945769"/>
    <lineage>
        <taxon>Bacteria</taxon>
        <taxon>Bacillati</taxon>
        <taxon>Cyanobacteriota</taxon>
        <taxon>Cyanophyceae</taxon>
        <taxon>Oscillatoriophycideae</taxon>
        <taxon>Oscillatoriales</taxon>
        <taxon>Microcoleaceae</taxon>
        <taxon>Plectonema</taxon>
    </lineage>
</organism>
<keyword evidence="1" id="KW-1133">Transmembrane helix</keyword>
<accession>A0A8J7EXS8</accession>
<name>A0A8J7EXS8_9CYAN</name>
<evidence type="ECO:0000256" key="1">
    <source>
        <dbReference type="SAM" id="Phobius"/>
    </source>
</evidence>
<dbReference type="EMBL" id="JADEWL010000007">
    <property type="protein sequence ID" value="MBE9211768.1"/>
    <property type="molecule type" value="Genomic_DNA"/>
</dbReference>
<comment type="caution">
    <text evidence="2">The sequence shown here is derived from an EMBL/GenBank/DDBJ whole genome shotgun (WGS) entry which is preliminary data.</text>
</comment>
<evidence type="ECO:0000313" key="3">
    <source>
        <dbReference type="Proteomes" id="UP000620559"/>
    </source>
</evidence>
<keyword evidence="1" id="KW-0812">Transmembrane</keyword>
<proteinExistence type="predicted"/>
<protein>
    <submittedName>
        <fullName evidence="2">NfeD family protein</fullName>
    </submittedName>
</protein>
<evidence type="ECO:0000313" key="2">
    <source>
        <dbReference type="EMBL" id="MBE9211768.1"/>
    </source>
</evidence>
<dbReference type="InterPro" id="IPR012340">
    <property type="entry name" value="NA-bd_OB-fold"/>
</dbReference>
<keyword evidence="3" id="KW-1185">Reference proteome</keyword>
<dbReference type="RefSeq" id="WP_193917056.1">
    <property type="nucleotide sequence ID" value="NZ_JADEWL010000007.1"/>
</dbReference>
<dbReference type="AlphaFoldDB" id="A0A8J7EXS8"/>
<dbReference type="Proteomes" id="UP000620559">
    <property type="component" value="Unassembled WGS sequence"/>
</dbReference>
<keyword evidence="1" id="KW-0472">Membrane</keyword>
<dbReference type="Gene3D" id="2.40.50.140">
    <property type="entry name" value="Nucleic acid-binding proteins"/>
    <property type="match status" value="1"/>
</dbReference>
<gene>
    <name evidence="2" type="ORF">IQ247_03385</name>
</gene>